<feature type="transmembrane region" description="Helical" evidence="1">
    <location>
        <begin position="23"/>
        <end position="41"/>
    </location>
</feature>
<evidence type="ECO:0000313" key="3">
    <source>
        <dbReference type="Proteomes" id="UP000002588"/>
    </source>
</evidence>
<dbReference type="RefSeq" id="WP_011765508.1">
    <property type="nucleotide sequence ID" value="NC_008702.1"/>
</dbReference>
<proteinExistence type="predicted"/>
<dbReference type="STRING" id="62928.azo1775"/>
<dbReference type="HOGENOM" id="CLU_1406239_0_0_4"/>
<keyword evidence="1" id="KW-0812">Transmembrane</keyword>
<accession>A1K6D7</accession>
<organism evidence="2 3">
    <name type="scientific">Azoarcus sp. (strain BH72)</name>
    <dbReference type="NCBI Taxonomy" id="418699"/>
    <lineage>
        <taxon>Bacteria</taxon>
        <taxon>Pseudomonadati</taxon>
        <taxon>Pseudomonadota</taxon>
        <taxon>Betaproteobacteria</taxon>
        <taxon>Rhodocyclales</taxon>
        <taxon>Zoogloeaceae</taxon>
        <taxon>Azoarcus</taxon>
    </lineage>
</organism>
<dbReference type="EMBL" id="AM406670">
    <property type="protein sequence ID" value="CAL94392.1"/>
    <property type="molecule type" value="Genomic_DNA"/>
</dbReference>
<name>A1K6D7_AZOSB</name>
<evidence type="ECO:0000313" key="2">
    <source>
        <dbReference type="EMBL" id="CAL94392.1"/>
    </source>
</evidence>
<evidence type="ECO:0000256" key="1">
    <source>
        <dbReference type="SAM" id="Phobius"/>
    </source>
</evidence>
<keyword evidence="3" id="KW-1185">Reference proteome</keyword>
<dbReference type="Proteomes" id="UP000002588">
    <property type="component" value="Chromosome"/>
</dbReference>
<keyword evidence="1" id="KW-0472">Membrane</keyword>
<gene>
    <name evidence="2" type="ordered locus">azo1775</name>
</gene>
<protein>
    <submittedName>
        <fullName evidence="2">Hypothetical membrane protein</fullName>
    </submittedName>
</protein>
<keyword evidence="1" id="KW-1133">Transmembrane helix</keyword>
<dbReference type="KEGG" id="azo:azo1775"/>
<reference evidence="2 3" key="1">
    <citation type="journal article" date="2006" name="Nat. Biotechnol.">
        <title>Complete genome of the mutualistic, N2-fixing grass endophyte Azoarcus sp. strain BH72.</title>
        <authorList>
            <person name="Krause A."/>
            <person name="Ramakumar A."/>
            <person name="Bartels D."/>
            <person name="Battistoni F."/>
            <person name="Bekel T."/>
            <person name="Boch J."/>
            <person name="Boehm M."/>
            <person name="Friedrich F."/>
            <person name="Hurek T."/>
            <person name="Krause L."/>
            <person name="Linke B."/>
            <person name="McHardy A.C."/>
            <person name="Sarkar A."/>
            <person name="Schneiker S."/>
            <person name="Syed A.A."/>
            <person name="Thauer R."/>
            <person name="Vorhoelter F.-J."/>
            <person name="Weidner S."/>
            <person name="Puehler A."/>
            <person name="Reinhold-Hurek B."/>
            <person name="Kaiser O."/>
            <person name="Goesmann A."/>
        </authorList>
    </citation>
    <scope>NUCLEOTIDE SEQUENCE [LARGE SCALE GENOMIC DNA]</scope>
    <source>
        <strain evidence="2 3">BH72</strain>
    </source>
</reference>
<sequence length="193" mass="21585">MAVDWSQSCMLVPLGLTPSECASWVQAWGTIAAIIGAFLVARYQFNSTRRHEEAARRPDDLTRLEAVRAIATQIEGYCEVLSSVWDEIPPGEERKIFDNYRFLEFENFQKLVQGFVHAGIPAELMTPFAILASHLAGSNGLLLMIHEQTRNGMPLEPDHYAAFRGRVDNAQNAAAVLVRRCDDCEAHWAPGRV</sequence>
<dbReference type="AlphaFoldDB" id="A1K6D7"/>